<comment type="caution">
    <text evidence="1">The sequence shown here is derived from an EMBL/GenBank/DDBJ whole genome shotgun (WGS) entry which is preliminary data.</text>
</comment>
<sequence length="107" mass="11684">MITHLYVNSSPAISRRAETARPPLNQCILFTVAANFAVTVSCENIPFSGTNVKPGNYISFLDLFPDTAALHELGLVRENTKLLLLQSREMGMSQILPGNPVRLSVSP</sequence>
<dbReference type="AlphaFoldDB" id="A0A8T2K3P0"/>
<protein>
    <submittedName>
        <fullName evidence="1">Uncharacterized protein</fullName>
    </submittedName>
</protein>
<dbReference type="EMBL" id="JAACNH010000003">
    <property type="protein sequence ID" value="KAG8449176.1"/>
    <property type="molecule type" value="Genomic_DNA"/>
</dbReference>
<gene>
    <name evidence="1" type="ORF">GDO86_016014</name>
</gene>
<organism evidence="1 2">
    <name type="scientific">Hymenochirus boettgeri</name>
    <name type="common">Congo dwarf clawed frog</name>
    <dbReference type="NCBI Taxonomy" id="247094"/>
    <lineage>
        <taxon>Eukaryota</taxon>
        <taxon>Metazoa</taxon>
        <taxon>Chordata</taxon>
        <taxon>Craniata</taxon>
        <taxon>Vertebrata</taxon>
        <taxon>Euteleostomi</taxon>
        <taxon>Amphibia</taxon>
        <taxon>Batrachia</taxon>
        <taxon>Anura</taxon>
        <taxon>Pipoidea</taxon>
        <taxon>Pipidae</taxon>
        <taxon>Pipinae</taxon>
        <taxon>Hymenochirus</taxon>
    </lineage>
</organism>
<dbReference type="Proteomes" id="UP000812440">
    <property type="component" value="Chromosome 8_10"/>
</dbReference>
<accession>A0A8T2K3P0</accession>
<evidence type="ECO:0000313" key="2">
    <source>
        <dbReference type="Proteomes" id="UP000812440"/>
    </source>
</evidence>
<name>A0A8T2K3P0_9PIPI</name>
<reference evidence="1" key="1">
    <citation type="thesis" date="2020" institute="ProQuest LLC" country="789 East Eisenhower Parkway, Ann Arbor, MI, USA">
        <title>Comparative Genomics and Chromosome Evolution.</title>
        <authorList>
            <person name="Mudd A.B."/>
        </authorList>
    </citation>
    <scope>NUCLEOTIDE SEQUENCE</scope>
    <source>
        <strain evidence="1">Female2</strain>
        <tissue evidence="1">Blood</tissue>
    </source>
</reference>
<proteinExistence type="predicted"/>
<evidence type="ECO:0000313" key="1">
    <source>
        <dbReference type="EMBL" id="KAG8449176.1"/>
    </source>
</evidence>
<keyword evidence="2" id="KW-1185">Reference proteome</keyword>